<dbReference type="PANTHER" id="PTHR47708:SF2">
    <property type="entry name" value="SI:CH73-132F6.5"/>
    <property type="match status" value="1"/>
</dbReference>
<evidence type="ECO:0000313" key="2">
    <source>
        <dbReference type="EMBL" id="TCT05623.1"/>
    </source>
</evidence>
<organism evidence="2 3">
    <name type="scientific">Aquabacter spiritensis</name>
    <dbReference type="NCBI Taxonomy" id="933073"/>
    <lineage>
        <taxon>Bacteria</taxon>
        <taxon>Pseudomonadati</taxon>
        <taxon>Pseudomonadota</taxon>
        <taxon>Alphaproteobacteria</taxon>
        <taxon>Hyphomicrobiales</taxon>
        <taxon>Xanthobacteraceae</taxon>
        <taxon>Aquabacter</taxon>
    </lineage>
</organism>
<dbReference type="OrthoDB" id="21390at2"/>
<evidence type="ECO:0000259" key="1">
    <source>
        <dbReference type="Pfam" id="PF23544"/>
    </source>
</evidence>
<proteinExistence type="predicted"/>
<keyword evidence="3" id="KW-1185">Reference proteome</keyword>
<dbReference type="Proteomes" id="UP000294664">
    <property type="component" value="Unassembled WGS sequence"/>
</dbReference>
<sequence length="134" mass="14220">MTGPILLRQLAFARTGDKGNRLNIAVICRTPRAFPVLAEGLTPARVAAHFAARRPSRVVRYDLPNLAAFNFVLDDVLDGGVNASLGLDGHGKSLSFHLLALELAPSAAILAALRDLPAAPEDPLRALEAAFKTT</sequence>
<feature type="domain" description="AtuA-like ferredoxin-fold" evidence="1">
    <location>
        <begin position="6"/>
        <end position="103"/>
    </location>
</feature>
<accession>A0A4R3LYS2</accession>
<dbReference type="AlphaFoldDB" id="A0A4R3LYS2"/>
<dbReference type="PANTHER" id="PTHR47708">
    <property type="match status" value="1"/>
</dbReference>
<dbReference type="InterPro" id="IPR056362">
    <property type="entry name" value="AtuA-like_ferredoxin_dom"/>
</dbReference>
<comment type="caution">
    <text evidence="2">The sequence shown here is derived from an EMBL/GenBank/DDBJ whole genome shotgun (WGS) entry which is preliminary data.</text>
</comment>
<dbReference type="EMBL" id="SMAI01000004">
    <property type="protein sequence ID" value="TCT05623.1"/>
    <property type="molecule type" value="Genomic_DNA"/>
</dbReference>
<reference evidence="2 3" key="1">
    <citation type="submission" date="2019-03" db="EMBL/GenBank/DDBJ databases">
        <title>Genomic Encyclopedia of Type Strains, Phase IV (KMG-IV): sequencing the most valuable type-strain genomes for metagenomic binning, comparative biology and taxonomic classification.</title>
        <authorList>
            <person name="Goeker M."/>
        </authorList>
    </citation>
    <scope>NUCLEOTIDE SEQUENCE [LARGE SCALE GENOMIC DNA]</scope>
    <source>
        <strain evidence="2 3">DSM 9035</strain>
    </source>
</reference>
<name>A0A4R3LYS2_9HYPH</name>
<gene>
    <name evidence="2" type="ORF">EDC64_104180</name>
</gene>
<evidence type="ECO:0000313" key="3">
    <source>
        <dbReference type="Proteomes" id="UP000294664"/>
    </source>
</evidence>
<dbReference type="RefSeq" id="WP_132030961.1">
    <property type="nucleotide sequence ID" value="NZ_SMAI01000004.1"/>
</dbReference>
<dbReference type="Pfam" id="PF23544">
    <property type="entry name" value="AtuA_ferredoxin"/>
    <property type="match status" value="1"/>
</dbReference>
<protein>
    <recommendedName>
        <fullName evidence="1">AtuA-like ferredoxin-fold domain-containing protein</fullName>
    </recommendedName>
</protein>